<dbReference type="NCBIfam" id="NF005559">
    <property type="entry name" value="PRK07231.1"/>
    <property type="match status" value="1"/>
</dbReference>
<evidence type="ECO:0000313" key="4">
    <source>
        <dbReference type="Proteomes" id="UP001143304"/>
    </source>
</evidence>
<dbReference type="EC" id="1.1.1.47" evidence="3"/>
<comment type="similarity">
    <text evidence="1">Belongs to the short-chain dehydrogenases/reductases (SDR) family.</text>
</comment>
<dbReference type="PRINTS" id="PR00080">
    <property type="entry name" value="SDRFAMILY"/>
</dbReference>
<dbReference type="InterPro" id="IPR036291">
    <property type="entry name" value="NAD(P)-bd_dom_sf"/>
</dbReference>
<dbReference type="Pfam" id="PF13561">
    <property type="entry name" value="adh_short_C2"/>
    <property type="match status" value="1"/>
</dbReference>
<keyword evidence="4" id="KW-1185">Reference proteome</keyword>
<dbReference type="EMBL" id="SHNO01000001">
    <property type="protein sequence ID" value="MCX2977109.1"/>
    <property type="molecule type" value="Genomic_DNA"/>
</dbReference>
<keyword evidence="3" id="KW-0560">Oxidoreductase</keyword>
<dbReference type="PANTHER" id="PTHR43943">
    <property type="entry name" value="DEHYDROGENASE/REDUCTASE (SDR FAMILY) MEMBER 4"/>
    <property type="match status" value="1"/>
</dbReference>
<dbReference type="InterPro" id="IPR002347">
    <property type="entry name" value="SDR_fam"/>
</dbReference>
<dbReference type="GO" id="GO:0047936">
    <property type="term" value="F:glucose 1-dehydrogenase [NAD(P)+] activity"/>
    <property type="evidence" value="ECO:0007669"/>
    <property type="project" value="UniProtKB-EC"/>
</dbReference>
<evidence type="ECO:0000313" key="3">
    <source>
        <dbReference type="EMBL" id="MCX2977109.1"/>
    </source>
</evidence>
<proteinExistence type="inferred from homology"/>
<reference evidence="3" key="1">
    <citation type="submission" date="2019-02" db="EMBL/GenBank/DDBJ databases">
        <authorList>
            <person name="Li S.-H."/>
        </authorList>
    </citation>
    <scope>NUCLEOTIDE SEQUENCE</scope>
    <source>
        <strain evidence="3">IMCC11814</strain>
    </source>
</reference>
<dbReference type="SUPFAM" id="SSF51735">
    <property type="entry name" value="NAD(P)-binding Rossmann-fold domains"/>
    <property type="match status" value="1"/>
</dbReference>
<evidence type="ECO:0000259" key="2">
    <source>
        <dbReference type="SMART" id="SM00822"/>
    </source>
</evidence>
<organism evidence="3 4">
    <name type="scientific">Candidatus Marimicrobium litorale</name>
    <dbReference type="NCBI Taxonomy" id="2518991"/>
    <lineage>
        <taxon>Bacteria</taxon>
        <taxon>Pseudomonadati</taxon>
        <taxon>Pseudomonadota</taxon>
        <taxon>Gammaproteobacteria</taxon>
        <taxon>Cellvibrionales</taxon>
        <taxon>Halieaceae</taxon>
        <taxon>Marimicrobium</taxon>
    </lineage>
</organism>
<dbReference type="PRINTS" id="PR00081">
    <property type="entry name" value="GDHRDH"/>
</dbReference>
<gene>
    <name evidence="3" type="ORF">EYC82_07045</name>
</gene>
<sequence length="253" mass="26232">MADQFDVTDKVVMITGGSRGLGKAMSHAFAAGGAKVVVASRKIAECERLASELIELGSDAMAIACHVGHWDDLEAVVDRVIEKYGRIDVLVNNAGMSPVAPSLLETSEALFDKIIDVNLKGPTRLTALVATKMSETGGGSIINISSVASYRPSPLTTVYSAAKAGLNALTAASAQEYASMGVRINCVVCGTFDTDAASGMINNPEILPHILDPVALKRIGDPEEIVGAVVYFASAASSYTTGACLTIDGGVRP</sequence>
<feature type="domain" description="Ketoreductase" evidence="2">
    <location>
        <begin position="10"/>
        <end position="195"/>
    </location>
</feature>
<dbReference type="RefSeq" id="WP_279248838.1">
    <property type="nucleotide sequence ID" value="NZ_SHNO01000001.1"/>
</dbReference>
<evidence type="ECO:0000256" key="1">
    <source>
        <dbReference type="ARBA" id="ARBA00006484"/>
    </source>
</evidence>
<accession>A0ABT3T4C0</accession>
<dbReference type="SMART" id="SM00822">
    <property type="entry name" value="PKS_KR"/>
    <property type="match status" value="1"/>
</dbReference>
<dbReference type="PANTHER" id="PTHR43943:SF2">
    <property type="entry name" value="DEHYDROGENASE_REDUCTASE 4"/>
    <property type="match status" value="1"/>
</dbReference>
<dbReference type="Gene3D" id="3.40.50.720">
    <property type="entry name" value="NAD(P)-binding Rossmann-like Domain"/>
    <property type="match status" value="1"/>
</dbReference>
<dbReference type="CDD" id="cd05233">
    <property type="entry name" value="SDR_c"/>
    <property type="match status" value="1"/>
</dbReference>
<name>A0ABT3T4C0_9GAMM</name>
<comment type="caution">
    <text evidence="3">The sequence shown here is derived from an EMBL/GenBank/DDBJ whole genome shotgun (WGS) entry which is preliminary data.</text>
</comment>
<dbReference type="InterPro" id="IPR057326">
    <property type="entry name" value="KR_dom"/>
</dbReference>
<protein>
    <submittedName>
        <fullName evidence="3">Glucose 1-dehydrogenase</fullName>
        <ecNumber evidence="3">1.1.1.47</ecNumber>
    </submittedName>
</protein>
<dbReference type="Proteomes" id="UP001143304">
    <property type="component" value="Unassembled WGS sequence"/>
</dbReference>